<dbReference type="SUPFAM" id="SSF52266">
    <property type="entry name" value="SGNH hydrolase"/>
    <property type="match status" value="1"/>
</dbReference>
<dbReference type="EMBL" id="CAJOBB010000278">
    <property type="protein sequence ID" value="CAF3636980.1"/>
    <property type="molecule type" value="Genomic_DNA"/>
</dbReference>
<dbReference type="Pfam" id="PF13472">
    <property type="entry name" value="Lipase_GDSL_2"/>
    <property type="match status" value="1"/>
</dbReference>
<dbReference type="Proteomes" id="UP000663868">
    <property type="component" value="Unassembled WGS sequence"/>
</dbReference>
<gene>
    <name evidence="2" type="ORF">IZO911_LOCUS11952</name>
    <name evidence="3" type="ORF">KXQ929_LOCUS6977</name>
</gene>
<comment type="caution">
    <text evidence="2">The sequence shown here is derived from an EMBL/GenBank/DDBJ whole genome shotgun (WGS) entry which is preliminary data.</text>
</comment>
<evidence type="ECO:0000313" key="3">
    <source>
        <dbReference type="EMBL" id="CAF3636980.1"/>
    </source>
</evidence>
<feature type="domain" description="SGNH hydrolase-type esterase" evidence="1">
    <location>
        <begin position="10"/>
        <end position="178"/>
    </location>
</feature>
<evidence type="ECO:0000313" key="4">
    <source>
        <dbReference type="Proteomes" id="UP000663860"/>
    </source>
</evidence>
<dbReference type="EMBL" id="CAJNOE010000091">
    <property type="protein sequence ID" value="CAF0895357.1"/>
    <property type="molecule type" value="Genomic_DNA"/>
</dbReference>
<accession>A0A813Z8F7</accession>
<proteinExistence type="predicted"/>
<reference evidence="2" key="1">
    <citation type="submission" date="2021-02" db="EMBL/GenBank/DDBJ databases">
        <authorList>
            <person name="Nowell W R."/>
        </authorList>
    </citation>
    <scope>NUCLEOTIDE SEQUENCE</scope>
</reference>
<organism evidence="2 4">
    <name type="scientific">Adineta steineri</name>
    <dbReference type="NCBI Taxonomy" id="433720"/>
    <lineage>
        <taxon>Eukaryota</taxon>
        <taxon>Metazoa</taxon>
        <taxon>Spiralia</taxon>
        <taxon>Gnathifera</taxon>
        <taxon>Rotifera</taxon>
        <taxon>Eurotatoria</taxon>
        <taxon>Bdelloidea</taxon>
        <taxon>Adinetida</taxon>
        <taxon>Adinetidae</taxon>
        <taxon>Adineta</taxon>
    </lineage>
</organism>
<sequence>MASAIRHLILLGDSIFDNGSYVRGQPAVIDQLKSKVKEHGWNATLVAVDGHVLSHVTDQIKRIPKDATHLFVSIGGNNALSYMHHLHESVSNVGEALIVLSKIKSKFEKDYITMLQKLISLKLPVTTCTIYNPRFTNSHEQIMCETGLSALNDVIVTQSTKFGIPVIDLKTIFNDPNDYANSIEPGVQGGAKIVENISYIVNHHRFNENICSIYAKINDK</sequence>
<evidence type="ECO:0000313" key="2">
    <source>
        <dbReference type="EMBL" id="CAF0895357.1"/>
    </source>
</evidence>
<dbReference type="AlphaFoldDB" id="A0A813Z8F7"/>
<dbReference type="Proteomes" id="UP000663860">
    <property type="component" value="Unassembled WGS sequence"/>
</dbReference>
<dbReference type="Gene3D" id="3.40.50.1110">
    <property type="entry name" value="SGNH hydrolase"/>
    <property type="match status" value="1"/>
</dbReference>
<evidence type="ECO:0000259" key="1">
    <source>
        <dbReference type="Pfam" id="PF13472"/>
    </source>
</evidence>
<dbReference type="InterPro" id="IPR036514">
    <property type="entry name" value="SGNH_hydro_sf"/>
</dbReference>
<dbReference type="InterPro" id="IPR013830">
    <property type="entry name" value="SGNH_hydro"/>
</dbReference>
<protein>
    <recommendedName>
        <fullName evidence="1">SGNH hydrolase-type esterase domain-containing protein</fullName>
    </recommendedName>
</protein>
<name>A0A813Z8F7_9BILA</name>